<organism evidence="1 2">
    <name type="scientific">Magnetofaba australis IT-1</name>
    <dbReference type="NCBI Taxonomy" id="1434232"/>
    <lineage>
        <taxon>Bacteria</taxon>
        <taxon>Pseudomonadati</taxon>
        <taxon>Pseudomonadota</taxon>
        <taxon>Magnetococcia</taxon>
        <taxon>Magnetococcales</taxon>
        <taxon>Magnetococcaceae</taxon>
        <taxon>Magnetofaba</taxon>
    </lineage>
</organism>
<keyword evidence="2" id="KW-1185">Reference proteome</keyword>
<dbReference type="OrthoDB" id="9796845at2"/>
<dbReference type="PANTHER" id="PTHR34817:SF2">
    <property type="entry name" value="NUCLEOTIDYLTRANSFERASE"/>
    <property type="match status" value="1"/>
</dbReference>
<dbReference type="AlphaFoldDB" id="A0A1Y2K3I1"/>
<dbReference type="STRING" id="1434232.MAIT1_01585"/>
<sequence length="261" mass="30390">MMRQTILQKLEEIEWTEEVRILYACESGSRAWGFASPDSDWDVRFIYVRPPEWYLSVDVERKRDVIERPITDDLDINGWDLRKALWLMGKSNPGLLEWLASPIVYREDGVTPQRLRALRDECFSPRAAWHHYVSMAHNNLRESLQGETVRLKKYFYVLRPLLAARWVARGMGAPPVLFEDLLSGVLEEQSVRNAIDDLTRRKRQSGELDAEPRIPVLHEFIDTEFAWIERESATLLDAMPADKPLAEPLNRAFREIIDQAA</sequence>
<dbReference type="PANTHER" id="PTHR34817">
    <property type="entry name" value="NUCLEOTIDYLTRANSFERASE"/>
    <property type="match status" value="1"/>
</dbReference>
<dbReference type="InterPro" id="IPR018775">
    <property type="entry name" value="RlaP"/>
</dbReference>
<name>A0A1Y2K3I1_9PROT</name>
<gene>
    <name evidence="1" type="ORF">MAIT1_01585</name>
</gene>
<dbReference type="Pfam" id="PF10127">
    <property type="entry name" value="RlaP"/>
    <property type="match status" value="1"/>
</dbReference>
<dbReference type="EMBL" id="LVJN01000020">
    <property type="protein sequence ID" value="OSM01585.1"/>
    <property type="molecule type" value="Genomic_DNA"/>
</dbReference>
<accession>A0A1Y2K3I1</accession>
<protein>
    <submittedName>
        <fullName evidence="1">Putative nucleotidyltransferase</fullName>
    </submittedName>
</protein>
<reference evidence="1 2" key="1">
    <citation type="journal article" date="2016" name="BMC Genomics">
        <title>Combined genomic and structural analyses of a cultured magnetotactic bacterium reveals its niche adaptation to a dynamic environment.</title>
        <authorList>
            <person name="Araujo A.C."/>
            <person name="Morillo V."/>
            <person name="Cypriano J."/>
            <person name="Teixeira L.C."/>
            <person name="Leao P."/>
            <person name="Lyra S."/>
            <person name="Almeida L.G."/>
            <person name="Bazylinski D.A."/>
            <person name="Vasconcellos A.T."/>
            <person name="Abreu F."/>
            <person name="Lins U."/>
        </authorList>
    </citation>
    <scope>NUCLEOTIDE SEQUENCE [LARGE SCALE GENOMIC DNA]</scope>
    <source>
        <strain evidence="1 2">IT-1</strain>
    </source>
</reference>
<comment type="caution">
    <text evidence="1">The sequence shown here is derived from an EMBL/GenBank/DDBJ whole genome shotgun (WGS) entry which is preliminary data.</text>
</comment>
<keyword evidence="1" id="KW-0808">Transferase</keyword>
<evidence type="ECO:0000313" key="2">
    <source>
        <dbReference type="Proteomes" id="UP000194003"/>
    </source>
</evidence>
<dbReference type="Proteomes" id="UP000194003">
    <property type="component" value="Unassembled WGS sequence"/>
</dbReference>
<dbReference type="GO" id="GO:0016740">
    <property type="term" value="F:transferase activity"/>
    <property type="evidence" value="ECO:0007669"/>
    <property type="project" value="UniProtKB-KW"/>
</dbReference>
<proteinExistence type="predicted"/>
<evidence type="ECO:0000313" key="1">
    <source>
        <dbReference type="EMBL" id="OSM01585.1"/>
    </source>
</evidence>